<feature type="domain" description="Aldehyde dehydrogenase" evidence="4">
    <location>
        <begin position="16"/>
        <end position="478"/>
    </location>
</feature>
<keyword evidence="3" id="KW-0520">NAD</keyword>
<dbReference type="FunFam" id="3.40.309.10:FF:000002">
    <property type="entry name" value="Methylmalonate-semialdehyde dehydrogenase (Acylating)"/>
    <property type="match status" value="1"/>
</dbReference>
<sequence length="498" mass="53900">MIGNYINNELVRVTSERTLPVTDPANGKVIDQVALSSVSDTEQAIAAAEEAWPTWSKMTPLNRARILFRYKALVEQNMDELAELISREHGKVHSDAVGELTRGLEVVEFACGIPHLQKGEHSRNVGGDVDSHSMMMPLGVCAGITPFNFPVMVPMWMFPIALATGNTFILKPSEKNPSVSLKLAALLVEAGLPSGVFNVVQGDKESVDVLLSDSRVKAVSFVGSTPIAEYIYSQGSANGKRVQALGGAKNHMVVMPDADLDQAVNALMGAAFGAAGERCMAISVVVAIGDEVADKLAKKLTARIRELRVGPGYGQSIENEMGPLITHDHMKKVSAYIDKGAAEGATLLVDGRDCSVPGYENGFYVGGTLFDDVTPDMTIYREEIFGPVLSMLRAKSLNEALELINQHEFGNGTAIFTADGQAARDFCDNVEVGMVGVNVPIPVPMAFHSFGGWKRSLFGPLHMHGNDGVRFFTRMKTVTTRWPKNQQQQADFVMPTMK</sequence>
<dbReference type="InterPro" id="IPR016162">
    <property type="entry name" value="Ald_DH_N"/>
</dbReference>
<name>A0A368LJ77_9VIBR</name>
<evidence type="ECO:0000313" key="6">
    <source>
        <dbReference type="Proteomes" id="UP000252479"/>
    </source>
</evidence>
<organism evidence="5 6">
    <name type="scientific">Vibrio casei</name>
    <dbReference type="NCBI Taxonomy" id="673372"/>
    <lineage>
        <taxon>Bacteria</taxon>
        <taxon>Pseudomonadati</taxon>
        <taxon>Pseudomonadota</taxon>
        <taxon>Gammaproteobacteria</taxon>
        <taxon>Vibrionales</taxon>
        <taxon>Vibrionaceae</taxon>
        <taxon>Vibrio</taxon>
    </lineage>
</organism>
<evidence type="ECO:0000313" key="5">
    <source>
        <dbReference type="EMBL" id="RCS70800.1"/>
    </source>
</evidence>
<dbReference type="GeneID" id="303190321"/>
<evidence type="ECO:0000256" key="2">
    <source>
        <dbReference type="ARBA" id="ARBA00023002"/>
    </source>
</evidence>
<dbReference type="Proteomes" id="UP000252479">
    <property type="component" value="Unassembled WGS sequence"/>
</dbReference>
<dbReference type="InterPro" id="IPR016161">
    <property type="entry name" value="Ald_DH/histidinol_DH"/>
</dbReference>
<comment type="caution">
    <text evidence="5">The sequence shown here is derived from an EMBL/GenBank/DDBJ whole genome shotgun (WGS) entry which is preliminary data.</text>
</comment>
<accession>A0A368LJ77</accession>
<protein>
    <recommendedName>
        <fullName evidence="1">methylmalonate-semialdehyde dehydrogenase (CoA acylating)</fullName>
        <ecNumber evidence="1">1.2.1.27</ecNumber>
    </recommendedName>
</protein>
<dbReference type="FunFam" id="3.40.605.10:FF:000003">
    <property type="entry name" value="Methylmalonate-semialdehyde dehydrogenase [acylating]"/>
    <property type="match status" value="1"/>
</dbReference>
<evidence type="ECO:0000256" key="1">
    <source>
        <dbReference type="ARBA" id="ARBA00013048"/>
    </source>
</evidence>
<dbReference type="PANTHER" id="PTHR43866">
    <property type="entry name" value="MALONATE-SEMIALDEHYDE DEHYDROGENASE"/>
    <property type="match status" value="1"/>
</dbReference>
<reference evidence="5 6" key="1">
    <citation type="journal article" date="2017" name="Elife">
        <title>Extensive horizontal gene transfer in cheese-associated bacteria.</title>
        <authorList>
            <person name="Bonham K.S."/>
            <person name="Wolfe B.E."/>
            <person name="Dutton R.J."/>
        </authorList>
    </citation>
    <scope>NUCLEOTIDE SEQUENCE [LARGE SCALE GENOMIC DNA]</scope>
    <source>
        <strain evidence="5 6">JB196</strain>
    </source>
</reference>
<gene>
    <name evidence="5" type="primary">mmsA</name>
    <name evidence="5" type="ORF">CIK83_15450</name>
</gene>
<dbReference type="InterPro" id="IPR010061">
    <property type="entry name" value="MeMal-semiAld_DH"/>
</dbReference>
<dbReference type="AlphaFoldDB" id="A0A368LJ77"/>
<evidence type="ECO:0000259" key="4">
    <source>
        <dbReference type="Pfam" id="PF00171"/>
    </source>
</evidence>
<dbReference type="EMBL" id="QPGL01000002">
    <property type="protein sequence ID" value="RCS70800.1"/>
    <property type="molecule type" value="Genomic_DNA"/>
</dbReference>
<dbReference type="Gene3D" id="3.40.309.10">
    <property type="entry name" value="Aldehyde Dehydrogenase, Chain A, domain 2"/>
    <property type="match status" value="1"/>
</dbReference>
<dbReference type="CDD" id="cd07085">
    <property type="entry name" value="ALDH_F6_MMSDH"/>
    <property type="match status" value="1"/>
</dbReference>
<proteinExistence type="predicted"/>
<dbReference type="InterPro" id="IPR015590">
    <property type="entry name" value="Aldehyde_DH_dom"/>
</dbReference>
<dbReference type="InterPro" id="IPR016160">
    <property type="entry name" value="Ald_DH_CS_CYS"/>
</dbReference>
<keyword evidence="2 5" id="KW-0560">Oxidoreductase</keyword>
<dbReference type="RefSeq" id="WP_086959783.1">
    <property type="nucleotide sequence ID" value="NZ_FUKS01000017.1"/>
</dbReference>
<dbReference type="GO" id="GO:0006574">
    <property type="term" value="P:L-valine catabolic process"/>
    <property type="evidence" value="ECO:0007669"/>
    <property type="project" value="TreeGrafter"/>
</dbReference>
<dbReference type="SUPFAM" id="SSF53720">
    <property type="entry name" value="ALDH-like"/>
    <property type="match status" value="1"/>
</dbReference>
<evidence type="ECO:0000256" key="3">
    <source>
        <dbReference type="ARBA" id="ARBA00023027"/>
    </source>
</evidence>
<dbReference type="GO" id="GO:0006210">
    <property type="term" value="P:thymine catabolic process"/>
    <property type="evidence" value="ECO:0007669"/>
    <property type="project" value="TreeGrafter"/>
</dbReference>
<keyword evidence="6" id="KW-1185">Reference proteome</keyword>
<dbReference type="NCBIfam" id="TIGR01722">
    <property type="entry name" value="MMSDH"/>
    <property type="match status" value="1"/>
</dbReference>
<dbReference type="PANTHER" id="PTHR43866:SF4">
    <property type="entry name" value="MALONATE-SEMIALDEHYDE DEHYDROGENASE"/>
    <property type="match status" value="1"/>
</dbReference>
<dbReference type="InterPro" id="IPR016163">
    <property type="entry name" value="Ald_DH_C"/>
</dbReference>
<dbReference type="Gene3D" id="3.40.605.10">
    <property type="entry name" value="Aldehyde Dehydrogenase, Chain A, domain 1"/>
    <property type="match status" value="1"/>
</dbReference>
<dbReference type="PROSITE" id="PS00070">
    <property type="entry name" value="ALDEHYDE_DEHYDR_CYS"/>
    <property type="match status" value="1"/>
</dbReference>
<dbReference type="GO" id="GO:0004491">
    <property type="term" value="F:methylmalonate-semialdehyde dehydrogenase (acylating, NAD) activity"/>
    <property type="evidence" value="ECO:0007669"/>
    <property type="project" value="UniProtKB-EC"/>
</dbReference>
<dbReference type="Pfam" id="PF00171">
    <property type="entry name" value="Aldedh"/>
    <property type="match status" value="1"/>
</dbReference>
<dbReference type="EC" id="1.2.1.27" evidence="1"/>